<evidence type="ECO:0000313" key="1">
    <source>
        <dbReference type="EMBL" id="MFC4291060.1"/>
    </source>
</evidence>
<sequence length="176" mass="19185">MISALLFLSAAINAEPEHGALADKAQIIYIQNNDLLLSDILDVGTLPSNLQEKAREMVVARIASESSPVYYKKSALFSRARSLLPALSAHLYDENGLIQIRSLQKDARVFEAVVPSTSAKDDHAVSIGQKVIIRLAWGAVKIEQLADALQPANPGQRFFARTPSNEVIVVECCNDD</sequence>
<keyword evidence="2" id="KW-1185">Reference proteome</keyword>
<evidence type="ECO:0008006" key="3">
    <source>
        <dbReference type="Google" id="ProtNLM"/>
    </source>
</evidence>
<accession>A0ABV8RCY8</accession>
<organism evidence="1 2">
    <name type="scientific">Sphingorhabdus arenilitoris</name>
    <dbReference type="NCBI Taxonomy" id="1490041"/>
    <lineage>
        <taxon>Bacteria</taxon>
        <taxon>Pseudomonadati</taxon>
        <taxon>Pseudomonadota</taxon>
        <taxon>Alphaproteobacteria</taxon>
        <taxon>Sphingomonadales</taxon>
        <taxon>Sphingomonadaceae</taxon>
        <taxon>Sphingorhabdus</taxon>
    </lineage>
</organism>
<dbReference type="EMBL" id="JBHSDH010000007">
    <property type="protein sequence ID" value="MFC4291060.1"/>
    <property type="molecule type" value="Genomic_DNA"/>
</dbReference>
<dbReference type="Proteomes" id="UP001595887">
    <property type="component" value="Unassembled WGS sequence"/>
</dbReference>
<name>A0ABV8RCY8_9SPHN</name>
<comment type="caution">
    <text evidence="1">The sequence shown here is derived from an EMBL/GenBank/DDBJ whole genome shotgun (WGS) entry which is preliminary data.</text>
</comment>
<dbReference type="RefSeq" id="WP_381420661.1">
    <property type="nucleotide sequence ID" value="NZ_JBHSDH010000007.1"/>
</dbReference>
<evidence type="ECO:0000313" key="2">
    <source>
        <dbReference type="Proteomes" id="UP001595887"/>
    </source>
</evidence>
<reference evidence="2" key="1">
    <citation type="journal article" date="2019" name="Int. J. Syst. Evol. Microbiol.">
        <title>The Global Catalogue of Microorganisms (GCM) 10K type strain sequencing project: providing services to taxonomists for standard genome sequencing and annotation.</title>
        <authorList>
            <consortium name="The Broad Institute Genomics Platform"/>
            <consortium name="The Broad Institute Genome Sequencing Center for Infectious Disease"/>
            <person name="Wu L."/>
            <person name="Ma J."/>
        </authorList>
    </citation>
    <scope>NUCLEOTIDE SEQUENCE [LARGE SCALE GENOMIC DNA]</scope>
    <source>
        <strain evidence="2">CECT 8531</strain>
    </source>
</reference>
<proteinExistence type="predicted"/>
<gene>
    <name evidence="1" type="ORF">ACFOWX_01385</name>
</gene>
<protein>
    <recommendedName>
        <fullName evidence="3">Flagella basal body P-ring formation protein FlgA C-terminal domain-containing protein</fullName>
    </recommendedName>
</protein>